<dbReference type="Pfam" id="PF06985">
    <property type="entry name" value="HET"/>
    <property type="match status" value="1"/>
</dbReference>
<dbReference type="InterPro" id="IPR052895">
    <property type="entry name" value="HetReg/Transcr_Mod"/>
</dbReference>
<dbReference type="Pfam" id="PF26639">
    <property type="entry name" value="Het-6_barrel"/>
    <property type="match status" value="1"/>
</dbReference>
<evidence type="ECO:0000313" key="2">
    <source>
        <dbReference type="EMBL" id="KAL1599275.1"/>
    </source>
</evidence>
<evidence type="ECO:0000259" key="1">
    <source>
        <dbReference type="Pfam" id="PF06985"/>
    </source>
</evidence>
<dbReference type="InterPro" id="IPR010730">
    <property type="entry name" value="HET"/>
</dbReference>
<dbReference type="Proteomes" id="UP001521222">
    <property type="component" value="Unassembled WGS sequence"/>
</dbReference>
<proteinExistence type="predicted"/>
<name>A0ABR3R498_9PLEO</name>
<accession>A0ABR3R498</accession>
<protein>
    <recommendedName>
        <fullName evidence="1">Heterokaryon incompatibility domain-containing protein</fullName>
    </recommendedName>
</protein>
<comment type="caution">
    <text evidence="2">The sequence shown here is derived from an EMBL/GenBank/DDBJ whole genome shotgun (WGS) entry which is preliminary data.</text>
</comment>
<dbReference type="PANTHER" id="PTHR24148:SF64">
    <property type="entry name" value="HETEROKARYON INCOMPATIBILITY DOMAIN-CONTAINING PROTEIN"/>
    <property type="match status" value="1"/>
</dbReference>
<dbReference type="EMBL" id="JAKIXB020000020">
    <property type="protein sequence ID" value="KAL1599275.1"/>
    <property type="molecule type" value="Genomic_DNA"/>
</dbReference>
<sequence>MPKIPTYYWVDAICVDQQNVLERNTQVARMADIFHKASGVVVWLGREDDFTADALEVIDKISAIPESDWLLVPYTSFYDPICTQHKYGPNLTYRNWLGFITLINRPWFRRAWVVQEITLGNSPVVVCGTKVFLWEKLSKTLSFIKQTKWYHHLHTEKLKHIVELQKRPGIYKRVLQSKLSVGISPLFLNETRVAVSSSSGSVREVKAQLPFTMLLQKHRFSKSTDPRDKVYAFLGLASSTMAPFRTNPTAITPDYNMTVQQVYLETVKALLTTYRNLSVLSHIEDPSVRRTPGLPSWVPDYSVSLDPYPLRYRGKGHWRAAGHLPWQLNVFSMESGLLDVQGYRVGYIDQGSILSDESHDPSASWASIVQLALSLDLPYPGPSRIGHRLSRVEILWRTLTTDTYAHVCPAPPEAGSLFIDYILNLQIRHRLMPWSSSDEFQPHYSPLSESIYPEWRTLLSLEPPESAYSLDAYKKRLTTVVEDMFNDTYSPIGLAQLQHELDQSGGKKRRLFKTRCGYLGTGPRSLKPGDEIWILHRGGLPFVLRSQPTFGHHRLIGEAFVYGIMHGEALNMDLRKQNITLE</sequence>
<feature type="domain" description="Heterokaryon incompatibility" evidence="1">
    <location>
        <begin position="6"/>
        <end position="116"/>
    </location>
</feature>
<gene>
    <name evidence="2" type="ORF">SLS59_006292</name>
</gene>
<organism evidence="2 3">
    <name type="scientific">Nothophoma quercina</name>
    <dbReference type="NCBI Taxonomy" id="749835"/>
    <lineage>
        <taxon>Eukaryota</taxon>
        <taxon>Fungi</taxon>
        <taxon>Dikarya</taxon>
        <taxon>Ascomycota</taxon>
        <taxon>Pezizomycotina</taxon>
        <taxon>Dothideomycetes</taxon>
        <taxon>Pleosporomycetidae</taxon>
        <taxon>Pleosporales</taxon>
        <taxon>Pleosporineae</taxon>
        <taxon>Didymellaceae</taxon>
        <taxon>Nothophoma</taxon>
    </lineage>
</organism>
<keyword evidence="3" id="KW-1185">Reference proteome</keyword>
<evidence type="ECO:0000313" key="3">
    <source>
        <dbReference type="Proteomes" id="UP001521222"/>
    </source>
</evidence>
<dbReference type="PANTHER" id="PTHR24148">
    <property type="entry name" value="ANKYRIN REPEAT DOMAIN-CONTAINING PROTEIN 39 HOMOLOG-RELATED"/>
    <property type="match status" value="1"/>
</dbReference>
<reference evidence="2 3" key="1">
    <citation type="submission" date="2024-02" db="EMBL/GenBank/DDBJ databases">
        <title>De novo assembly and annotation of 12 fungi associated with fruit tree decline syndrome in Ontario, Canada.</title>
        <authorList>
            <person name="Sulman M."/>
            <person name="Ellouze W."/>
            <person name="Ilyukhin E."/>
        </authorList>
    </citation>
    <scope>NUCLEOTIDE SEQUENCE [LARGE SCALE GENOMIC DNA]</scope>
    <source>
        <strain evidence="2 3">M97-236</strain>
    </source>
</reference>